<reference evidence="3 4" key="1">
    <citation type="submission" date="2019-09" db="EMBL/GenBank/DDBJ databases">
        <title>A chromosome-level genome assembly of the Chinese tupelo Nyssa sinensis.</title>
        <authorList>
            <person name="Yang X."/>
            <person name="Kang M."/>
            <person name="Yang Y."/>
            <person name="Xiong H."/>
            <person name="Wang M."/>
            <person name="Zhang Z."/>
            <person name="Wang Z."/>
            <person name="Wu H."/>
            <person name="Ma T."/>
            <person name="Liu J."/>
            <person name="Xi Z."/>
        </authorList>
    </citation>
    <scope>NUCLEOTIDE SEQUENCE [LARGE SCALE GENOMIC DNA]</scope>
    <source>
        <strain evidence="3">J267</strain>
        <tissue evidence="3">Leaf</tissue>
    </source>
</reference>
<keyword evidence="4" id="KW-1185">Reference proteome</keyword>
<dbReference type="Gene3D" id="1.25.40.10">
    <property type="entry name" value="Tetratricopeptide repeat domain"/>
    <property type="match status" value="1"/>
</dbReference>
<proteinExistence type="predicted"/>
<dbReference type="NCBIfam" id="TIGR00756">
    <property type="entry name" value="PPR"/>
    <property type="match status" value="2"/>
</dbReference>
<dbReference type="InterPro" id="IPR002885">
    <property type="entry name" value="PPR_rpt"/>
</dbReference>
<feature type="repeat" description="PPR" evidence="2">
    <location>
        <begin position="67"/>
        <end position="101"/>
    </location>
</feature>
<dbReference type="PROSITE" id="PS51375">
    <property type="entry name" value="PPR"/>
    <property type="match status" value="1"/>
</dbReference>
<dbReference type="GO" id="GO:0003723">
    <property type="term" value="F:RNA binding"/>
    <property type="evidence" value="ECO:0007669"/>
    <property type="project" value="InterPro"/>
</dbReference>
<dbReference type="OrthoDB" id="185373at2759"/>
<dbReference type="PANTHER" id="PTHR47926:SF496">
    <property type="entry name" value="PENTACOTRIPEPTIDE-REPEAT REGION OF PRORP DOMAIN-CONTAINING PROTEIN"/>
    <property type="match status" value="1"/>
</dbReference>
<accession>A0A5J5BL46</accession>
<dbReference type="PANTHER" id="PTHR47926">
    <property type="entry name" value="PENTATRICOPEPTIDE REPEAT-CONTAINING PROTEIN"/>
    <property type="match status" value="1"/>
</dbReference>
<dbReference type="AlphaFoldDB" id="A0A5J5BL46"/>
<dbReference type="InterPro" id="IPR011990">
    <property type="entry name" value="TPR-like_helical_dom_sf"/>
</dbReference>
<dbReference type="EMBL" id="CM018035">
    <property type="protein sequence ID" value="KAA8542422.1"/>
    <property type="molecule type" value="Genomic_DNA"/>
</dbReference>
<dbReference type="Pfam" id="PF01535">
    <property type="entry name" value="PPR"/>
    <property type="match status" value="2"/>
</dbReference>
<dbReference type="InterPro" id="IPR046960">
    <property type="entry name" value="PPR_At4g14850-like_plant"/>
</dbReference>
<evidence type="ECO:0000256" key="2">
    <source>
        <dbReference type="PROSITE-ProRule" id="PRU00708"/>
    </source>
</evidence>
<organism evidence="3 4">
    <name type="scientific">Nyssa sinensis</name>
    <dbReference type="NCBI Taxonomy" id="561372"/>
    <lineage>
        <taxon>Eukaryota</taxon>
        <taxon>Viridiplantae</taxon>
        <taxon>Streptophyta</taxon>
        <taxon>Embryophyta</taxon>
        <taxon>Tracheophyta</taxon>
        <taxon>Spermatophyta</taxon>
        <taxon>Magnoliopsida</taxon>
        <taxon>eudicotyledons</taxon>
        <taxon>Gunneridae</taxon>
        <taxon>Pentapetalae</taxon>
        <taxon>asterids</taxon>
        <taxon>Cornales</taxon>
        <taxon>Nyssaceae</taxon>
        <taxon>Nyssa</taxon>
    </lineage>
</organism>
<name>A0A5J5BL46_9ASTE</name>
<keyword evidence="1" id="KW-0677">Repeat</keyword>
<evidence type="ECO:0008006" key="5">
    <source>
        <dbReference type="Google" id="ProtNLM"/>
    </source>
</evidence>
<protein>
    <recommendedName>
        <fullName evidence="5">Pentatricopeptide repeat-containing protein</fullName>
    </recommendedName>
</protein>
<dbReference type="Pfam" id="PF20431">
    <property type="entry name" value="E_motif"/>
    <property type="match status" value="1"/>
</dbReference>
<sequence length="211" mass="23017">MNKSSLVFGYAQSGLIEEALAVFHEMQMDNLAIDSFTIESVLGAVALSNSTQNVEALTIAGKDSNRFLISWTAMIASNAQHRLGAEAFRVLEFMRESGIKPDSLILLVVLSACSHNGLVEEGYIHLNLMVKDYGITPLLTLCLYGGSSCSWRYQARKTSNIKVIELEPCDAGAYILLSNICADVGQREEVLKIRSVMEGTGMKKESGWSSA</sequence>
<evidence type="ECO:0000313" key="4">
    <source>
        <dbReference type="Proteomes" id="UP000325577"/>
    </source>
</evidence>
<dbReference type="GO" id="GO:0009451">
    <property type="term" value="P:RNA modification"/>
    <property type="evidence" value="ECO:0007669"/>
    <property type="project" value="InterPro"/>
</dbReference>
<evidence type="ECO:0000256" key="1">
    <source>
        <dbReference type="ARBA" id="ARBA00022737"/>
    </source>
</evidence>
<dbReference type="InterPro" id="IPR046848">
    <property type="entry name" value="E_motif"/>
</dbReference>
<evidence type="ECO:0000313" key="3">
    <source>
        <dbReference type="EMBL" id="KAA8542422.1"/>
    </source>
</evidence>
<dbReference type="Proteomes" id="UP000325577">
    <property type="component" value="Linkage Group LG12"/>
</dbReference>
<gene>
    <name evidence="3" type="ORF">F0562_023442</name>
</gene>